<dbReference type="HOGENOM" id="CLU_071073_2_1_1"/>
<dbReference type="AlphaFoldDB" id="H3A083"/>
<evidence type="ECO:0000256" key="2">
    <source>
        <dbReference type="ARBA" id="ARBA00022729"/>
    </source>
</evidence>
<dbReference type="InterPro" id="IPR053896">
    <property type="entry name" value="BTN3A2-like_Ig-C"/>
</dbReference>
<proteinExistence type="predicted"/>
<reference evidence="8" key="2">
    <citation type="submission" date="2025-08" db="UniProtKB">
        <authorList>
            <consortium name="Ensembl"/>
        </authorList>
    </citation>
    <scope>IDENTIFICATION</scope>
</reference>
<dbReference type="GO" id="GO:0009897">
    <property type="term" value="C:external side of plasma membrane"/>
    <property type="evidence" value="ECO:0007669"/>
    <property type="project" value="TreeGrafter"/>
</dbReference>
<evidence type="ECO:0000256" key="3">
    <source>
        <dbReference type="ARBA" id="ARBA00023136"/>
    </source>
</evidence>
<dbReference type="PROSITE" id="PS50835">
    <property type="entry name" value="IG_LIKE"/>
    <property type="match status" value="1"/>
</dbReference>
<dbReference type="InterPro" id="IPR013106">
    <property type="entry name" value="Ig_V-set"/>
</dbReference>
<reference evidence="9" key="1">
    <citation type="submission" date="2011-08" db="EMBL/GenBank/DDBJ databases">
        <title>The draft genome of Latimeria chalumnae.</title>
        <authorList>
            <person name="Di Palma F."/>
            <person name="Alfoldi J."/>
            <person name="Johnson J."/>
            <person name="Berlin A."/>
            <person name="Gnerre S."/>
            <person name="Jaffe D."/>
            <person name="MacCallum I."/>
            <person name="Young S."/>
            <person name="Walker B.J."/>
            <person name="Lander E."/>
            <person name="Lindblad-Toh K."/>
        </authorList>
    </citation>
    <scope>NUCLEOTIDE SEQUENCE [LARGE SCALE GENOMIC DNA]</scope>
    <source>
        <strain evidence="9">Wild caught</strain>
    </source>
</reference>
<keyword evidence="9" id="KW-1185">Reference proteome</keyword>
<dbReference type="Pfam" id="PF07686">
    <property type="entry name" value="V-set"/>
    <property type="match status" value="1"/>
</dbReference>
<dbReference type="InterPro" id="IPR013783">
    <property type="entry name" value="Ig-like_fold"/>
</dbReference>
<dbReference type="InterPro" id="IPR007110">
    <property type="entry name" value="Ig-like_dom"/>
</dbReference>
<keyword evidence="2" id="KW-0732">Signal</keyword>
<keyword evidence="5" id="KW-0325">Glycoprotein</keyword>
<dbReference type="FunFam" id="2.60.40.10:FF:000142">
    <property type="entry name" value="V-set domain-containing T-cell activation inhibitor 1"/>
    <property type="match status" value="1"/>
</dbReference>
<evidence type="ECO:0000256" key="1">
    <source>
        <dbReference type="ARBA" id="ARBA00004370"/>
    </source>
</evidence>
<dbReference type="GeneTree" id="ENSGT00940000161590"/>
<organism evidence="8 9">
    <name type="scientific">Latimeria chalumnae</name>
    <name type="common">Coelacanth</name>
    <dbReference type="NCBI Taxonomy" id="7897"/>
    <lineage>
        <taxon>Eukaryota</taxon>
        <taxon>Metazoa</taxon>
        <taxon>Chordata</taxon>
        <taxon>Craniata</taxon>
        <taxon>Vertebrata</taxon>
        <taxon>Euteleostomi</taxon>
        <taxon>Coelacanthiformes</taxon>
        <taxon>Coelacanthidae</taxon>
        <taxon>Latimeria</taxon>
    </lineage>
</organism>
<dbReference type="EMBL" id="AFYH01042779">
    <property type="status" value="NOT_ANNOTATED_CDS"/>
    <property type="molecule type" value="Genomic_DNA"/>
</dbReference>
<accession>H3A083</accession>
<keyword evidence="3" id="KW-0472">Membrane</keyword>
<dbReference type="SMART" id="SM00409">
    <property type="entry name" value="IG"/>
    <property type="match status" value="1"/>
</dbReference>
<keyword evidence="4" id="KW-1015">Disulfide bond</keyword>
<evidence type="ECO:0000256" key="4">
    <source>
        <dbReference type="ARBA" id="ARBA00023157"/>
    </source>
</evidence>
<dbReference type="Pfam" id="PF22705">
    <property type="entry name" value="C2-set_3"/>
    <property type="match status" value="1"/>
</dbReference>
<dbReference type="GO" id="GO:0001817">
    <property type="term" value="P:regulation of cytokine production"/>
    <property type="evidence" value="ECO:0007669"/>
    <property type="project" value="TreeGrafter"/>
</dbReference>
<name>H3A083_LATCH</name>
<evidence type="ECO:0000313" key="9">
    <source>
        <dbReference type="Proteomes" id="UP000008672"/>
    </source>
</evidence>
<dbReference type="STRING" id="7897.ENSLACP00000003054"/>
<dbReference type="Ensembl" id="ENSLACT00000003082.1">
    <property type="protein sequence ID" value="ENSLACP00000003054.1"/>
    <property type="gene ID" value="ENSLACG00000002733.1"/>
</dbReference>
<keyword evidence="6" id="KW-0393">Immunoglobulin domain</keyword>
<dbReference type="GO" id="GO:0005102">
    <property type="term" value="F:signaling receptor binding"/>
    <property type="evidence" value="ECO:0007669"/>
    <property type="project" value="TreeGrafter"/>
</dbReference>
<evidence type="ECO:0000256" key="6">
    <source>
        <dbReference type="ARBA" id="ARBA00023319"/>
    </source>
</evidence>
<dbReference type="SUPFAM" id="SSF48726">
    <property type="entry name" value="Immunoglobulin"/>
    <property type="match status" value="2"/>
</dbReference>
<dbReference type="eggNOG" id="ENOG502SQ2A">
    <property type="taxonomic scope" value="Eukaryota"/>
</dbReference>
<dbReference type="GO" id="GO:0050852">
    <property type="term" value="P:T cell receptor signaling pathway"/>
    <property type="evidence" value="ECO:0007669"/>
    <property type="project" value="TreeGrafter"/>
</dbReference>
<reference evidence="8" key="3">
    <citation type="submission" date="2025-09" db="UniProtKB">
        <authorList>
            <consortium name="Ensembl"/>
        </authorList>
    </citation>
    <scope>IDENTIFICATION</scope>
</reference>
<evidence type="ECO:0000313" key="8">
    <source>
        <dbReference type="Ensembl" id="ENSLACP00000003054.1"/>
    </source>
</evidence>
<dbReference type="Gene3D" id="2.60.40.10">
    <property type="entry name" value="Immunoglobulins"/>
    <property type="match status" value="2"/>
</dbReference>
<dbReference type="InterPro" id="IPR036179">
    <property type="entry name" value="Ig-like_dom_sf"/>
</dbReference>
<dbReference type="PANTHER" id="PTHR24100">
    <property type="entry name" value="BUTYROPHILIN"/>
    <property type="match status" value="1"/>
</dbReference>
<dbReference type="GO" id="GO:0050863">
    <property type="term" value="P:regulation of T cell activation"/>
    <property type="evidence" value="ECO:0007669"/>
    <property type="project" value="UniProtKB-ARBA"/>
</dbReference>
<dbReference type="EMBL" id="AFYH01042778">
    <property type="status" value="NOT_ANNOTATED_CDS"/>
    <property type="molecule type" value="Genomic_DNA"/>
</dbReference>
<dbReference type="OMA" id="TESTIWI"/>
<dbReference type="GO" id="GO:1903037">
    <property type="term" value="P:regulation of leukocyte cell-cell adhesion"/>
    <property type="evidence" value="ECO:0007669"/>
    <property type="project" value="UniProtKB-ARBA"/>
</dbReference>
<feature type="domain" description="Ig-like" evidence="7">
    <location>
        <begin position="121"/>
        <end position="211"/>
    </location>
</feature>
<dbReference type="InterPro" id="IPR003599">
    <property type="entry name" value="Ig_sub"/>
</dbReference>
<dbReference type="PANTHER" id="PTHR24100:SF151">
    <property type="entry name" value="ICOS LIGAND"/>
    <property type="match status" value="1"/>
</dbReference>
<evidence type="ECO:0000259" key="7">
    <source>
        <dbReference type="PROSITE" id="PS50835"/>
    </source>
</evidence>
<sequence length="211" mass="23269">AVAVSASVVGTVGTSVVLPCSYPTAAAVSLEDLNIYWQINDSMVVHFFRKKDDNAHQHPKYKNRTKLFYKELVQGDCSLTLFNVNVGDEAKYSAHVILATTSEKHTTEVYLQSSPASYKMPLISRRPISGNIPCGKNATYTCTSSGGYPKPWVLWLINNTEVPTDPNNLQIQQDPTNQLYTVTGFLNANITEESNVSCIFMNNVLGENKTA</sequence>
<dbReference type="InParanoid" id="H3A083"/>
<comment type="subcellular location">
    <subcellularLocation>
        <location evidence="1">Membrane</location>
    </subcellularLocation>
</comment>
<evidence type="ECO:0000256" key="5">
    <source>
        <dbReference type="ARBA" id="ARBA00023180"/>
    </source>
</evidence>
<dbReference type="Proteomes" id="UP000008672">
    <property type="component" value="Unassembled WGS sequence"/>
</dbReference>
<dbReference type="InterPro" id="IPR050504">
    <property type="entry name" value="IgSF_BTN/MOG"/>
</dbReference>
<protein>
    <recommendedName>
        <fullName evidence="7">Ig-like domain-containing protein</fullName>
    </recommendedName>
</protein>